<organism evidence="3 4">
    <name type="scientific">Paenibacillus enshidis</name>
    <dbReference type="NCBI Taxonomy" id="1458439"/>
    <lineage>
        <taxon>Bacteria</taxon>
        <taxon>Bacillati</taxon>
        <taxon>Bacillota</taxon>
        <taxon>Bacilli</taxon>
        <taxon>Bacillales</taxon>
        <taxon>Paenibacillaceae</taxon>
        <taxon>Paenibacillus</taxon>
    </lineage>
</organism>
<dbReference type="RefSeq" id="WP_375355216.1">
    <property type="nucleotide sequence ID" value="NZ_JBHHMI010000007.1"/>
</dbReference>
<proteinExistence type="predicted"/>
<dbReference type="SUPFAM" id="SSF56059">
    <property type="entry name" value="Glutathione synthetase ATP-binding domain-like"/>
    <property type="match status" value="1"/>
</dbReference>
<comment type="caution">
    <text evidence="3">The sequence shown here is derived from an EMBL/GenBank/DDBJ whole genome shotgun (WGS) entry which is preliminary data.</text>
</comment>
<dbReference type="PROSITE" id="PS50975">
    <property type="entry name" value="ATP_GRASP"/>
    <property type="match status" value="1"/>
</dbReference>
<sequence>MGTDIPALKRLYMGTFEAEAYWRDPETASLPALPDRSSSAIVAAMDELLFCFCGQGDVLLTRYAMSSVHRQYISGFGFRPAVNEHDLGGDEPPARDSAASVFELLCKRRDDGLQGLPGLKDCLLTPFAYLPYTEEAAKAWGIRIHQPCLETIRKVNGKTYSSMLKKRFGLSNPGLIVTSSVDLEQEGRKLLAGGTFLVKDDFGVSGKGNLHITSAQMLERIVAYLGQQERKGKRLCFILEPFLEKERDFSCQFVVSETGEVDIVSVQLLANASFSYRESLLPDPGFMEMLEEKGYFSLMRAVGRQLWADGYFGDVCVDSMTLRDGSLEEIVEINARRSMSLIKHRIDLLLAERSLQGSMTHYTLSHQGTLPYESLLDKLEQAELLFTGSREEGVMPLSANTLYVNTGGRDAVIPGNDASSDESTGRKGKGRLYLAMIAENQDKKAQLTERLERFFTDNRFAILN</sequence>
<dbReference type="Proteomes" id="UP001580346">
    <property type="component" value="Unassembled WGS sequence"/>
</dbReference>
<dbReference type="EMBL" id="JBHHMI010000007">
    <property type="protein sequence ID" value="MFB5267249.1"/>
    <property type="molecule type" value="Genomic_DNA"/>
</dbReference>
<name>A0ABV5AV35_9BACL</name>
<keyword evidence="1" id="KW-0067">ATP-binding</keyword>
<dbReference type="InterPro" id="IPR011761">
    <property type="entry name" value="ATP-grasp"/>
</dbReference>
<keyword evidence="1" id="KW-0547">Nucleotide-binding</keyword>
<feature type="domain" description="ATP-grasp" evidence="2">
    <location>
        <begin position="162"/>
        <end position="359"/>
    </location>
</feature>
<evidence type="ECO:0000313" key="3">
    <source>
        <dbReference type="EMBL" id="MFB5267249.1"/>
    </source>
</evidence>
<accession>A0ABV5AV35</accession>
<keyword evidence="4" id="KW-1185">Reference proteome</keyword>
<protein>
    <recommendedName>
        <fullName evidence="2">ATP-grasp domain-containing protein</fullName>
    </recommendedName>
</protein>
<reference evidence="3 4" key="1">
    <citation type="submission" date="2024-09" db="EMBL/GenBank/DDBJ databases">
        <title>Paenibacillus zeirhizospherea sp. nov., isolated from surface of the maize (Zea mays) roots in a horticulture field, Hungary.</title>
        <authorList>
            <person name="Marton D."/>
            <person name="Farkas M."/>
            <person name="Bedics A."/>
            <person name="Toth E."/>
            <person name="Tancsics A."/>
            <person name="Boka K."/>
            <person name="Maroti G."/>
            <person name="Kriszt B."/>
            <person name="Cserhati M."/>
        </authorList>
    </citation>
    <scope>NUCLEOTIDE SEQUENCE [LARGE SCALE GENOMIC DNA]</scope>
    <source>
        <strain evidence="3 4">KCTC 33519</strain>
    </source>
</reference>
<evidence type="ECO:0000256" key="1">
    <source>
        <dbReference type="PROSITE-ProRule" id="PRU00409"/>
    </source>
</evidence>
<evidence type="ECO:0000259" key="2">
    <source>
        <dbReference type="PROSITE" id="PS50975"/>
    </source>
</evidence>
<evidence type="ECO:0000313" key="4">
    <source>
        <dbReference type="Proteomes" id="UP001580346"/>
    </source>
</evidence>
<gene>
    <name evidence="3" type="ORF">ACE41H_10685</name>
</gene>